<feature type="compositionally biased region" description="Polar residues" evidence="1">
    <location>
        <begin position="51"/>
        <end position="60"/>
    </location>
</feature>
<feature type="compositionally biased region" description="Basic and acidic residues" evidence="1">
    <location>
        <begin position="138"/>
        <end position="153"/>
    </location>
</feature>
<feature type="region of interest" description="Disordered" evidence="1">
    <location>
        <begin position="51"/>
        <end position="78"/>
    </location>
</feature>
<dbReference type="Proteomes" id="UP000077069">
    <property type="component" value="Unassembled WGS sequence"/>
</dbReference>
<accession>A0A177C3A8</accession>
<reference evidence="2 3" key="1">
    <citation type="submission" date="2016-05" db="EMBL/GenBank/DDBJ databases">
        <title>Comparative analysis of secretome profiles of manganese(II)-oxidizing ascomycete fungi.</title>
        <authorList>
            <consortium name="DOE Joint Genome Institute"/>
            <person name="Zeiner C.A."/>
            <person name="Purvine S.O."/>
            <person name="Zink E.M."/>
            <person name="Wu S."/>
            <person name="Pasa-Tolic L."/>
            <person name="Chaput D.L."/>
            <person name="Haridas S."/>
            <person name="Grigoriev I.V."/>
            <person name="Santelli C.M."/>
            <person name="Hansel C.M."/>
        </authorList>
    </citation>
    <scope>NUCLEOTIDE SEQUENCE [LARGE SCALE GENOMIC DNA]</scope>
    <source>
        <strain evidence="2 3">AP3s5-JAC2a</strain>
    </source>
</reference>
<organism evidence="2 3">
    <name type="scientific">Paraphaeosphaeria sporulosa</name>
    <dbReference type="NCBI Taxonomy" id="1460663"/>
    <lineage>
        <taxon>Eukaryota</taxon>
        <taxon>Fungi</taxon>
        <taxon>Dikarya</taxon>
        <taxon>Ascomycota</taxon>
        <taxon>Pezizomycotina</taxon>
        <taxon>Dothideomycetes</taxon>
        <taxon>Pleosporomycetidae</taxon>
        <taxon>Pleosporales</taxon>
        <taxon>Massarineae</taxon>
        <taxon>Didymosphaeriaceae</taxon>
        <taxon>Paraphaeosphaeria</taxon>
    </lineage>
</organism>
<dbReference type="GeneID" id="28763859"/>
<evidence type="ECO:0000313" key="2">
    <source>
        <dbReference type="EMBL" id="OAG01955.1"/>
    </source>
</evidence>
<dbReference type="AlphaFoldDB" id="A0A177C3A8"/>
<name>A0A177C3A8_9PLEO</name>
<dbReference type="InParanoid" id="A0A177C3A8"/>
<proteinExistence type="predicted"/>
<dbReference type="EMBL" id="KV441556">
    <property type="protein sequence ID" value="OAG01955.1"/>
    <property type="molecule type" value="Genomic_DNA"/>
</dbReference>
<dbReference type="RefSeq" id="XP_018032320.1">
    <property type="nucleotide sequence ID" value="XM_018180373.1"/>
</dbReference>
<gene>
    <name evidence="2" type="ORF">CC84DRAFT_1178932</name>
</gene>
<protein>
    <submittedName>
        <fullName evidence="2">Uncharacterized protein</fullName>
    </submittedName>
</protein>
<evidence type="ECO:0000256" key="1">
    <source>
        <dbReference type="SAM" id="MobiDB-lite"/>
    </source>
</evidence>
<evidence type="ECO:0000313" key="3">
    <source>
        <dbReference type="Proteomes" id="UP000077069"/>
    </source>
</evidence>
<sequence length="169" mass="18594">MNRHGKEKKIRKRMGWLTSVAVSITPIILGLKEHYPCPGLLMRVLPPKSQMGETASSIRQRVQHAAPNKQHENSVQSGSEGSIMNYIGTHMRLAPPKLCHHCKETERGYGKKLTSLDLKVAFGPMSPVAGSDSAGPHKNCDSRKNFGPMRDKTNISLPAENACRQSALL</sequence>
<feature type="region of interest" description="Disordered" evidence="1">
    <location>
        <begin position="128"/>
        <end position="153"/>
    </location>
</feature>
<keyword evidence="3" id="KW-1185">Reference proteome</keyword>